<organism evidence="1 2">
    <name type="scientific">Planobispora rosea</name>
    <dbReference type="NCBI Taxonomy" id="35762"/>
    <lineage>
        <taxon>Bacteria</taxon>
        <taxon>Bacillati</taxon>
        <taxon>Actinomycetota</taxon>
        <taxon>Actinomycetes</taxon>
        <taxon>Streptosporangiales</taxon>
        <taxon>Streptosporangiaceae</taxon>
        <taxon>Planobispora</taxon>
    </lineage>
</organism>
<gene>
    <name evidence="1" type="ORF">Pro02_73160</name>
</gene>
<accession>A0A8J3WGY5</accession>
<evidence type="ECO:0008006" key="3">
    <source>
        <dbReference type="Google" id="ProtNLM"/>
    </source>
</evidence>
<protein>
    <recommendedName>
        <fullName evidence="3">Peptidase</fullName>
    </recommendedName>
</protein>
<comment type="caution">
    <text evidence="1">The sequence shown here is derived from an EMBL/GenBank/DDBJ whole genome shotgun (WGS) entry which is preliminary data.</text>
</comment>
<reference evidence="1" key="1">
    <citation type="submission" date="2021-01" db="EMBL/GenBank/DDBJ databases">
        <title>Whole genome shotgun sequence of Planobispora rosea NBRC 15558.</title>
        <authorList>
            <person name="Komaki H."/>
            <person name="Tamura T."/>
        </authorList>
    </citation>
    <scope>NUCLEOTIDE SEQUENCE</scope>
    <source>
        <strain evidence="1">NBRC 15558</strain>
    </source>
</reference>
<evidence type="ECO:0000313" key="1">
    <source>
        <dbReference type="EMBL" id="GIH88908.1"/>
    </source>
</evidence>
<evidence type="ECO:0000313" key="2">
    <source>
        <dbReference type="Proteomes" id="UP000655044"/>
    </source>
</evidence>
<name>A0A8J3WGY5_PLARO</name>
<dbReference type="Proteomes" id="UP000655044">
    <property type="component" value="Unassembled WGS sequence"/>
</dbReference>
<proteinExistence type="predicted"/>
<keyword evidence="2" id="KW-1185">Reference proteome</keyword>
<dbReference type="AlphaFoldDB" id="A0A8J3WGY5"/>
<sequence>MGCLACTPKAGSSQQARHDGITLFTQYMSHERIGAIVYQGADPADDPQWRASGARTRAEYGRWCRHACGMACLQMVLDHRDGHAPPLLELTRGCRAYGGYIETDDGQIKGLYYAPFAEFVRAEHGLHATVHPHLAAADLPGLLASGYLVMASVHKEIRRPERPAPGRGGHLVLLTGHEFGLLHLRNPSGHTPDARQASLPIDTFATFFGGRGIALRTY</sequence>
<dbReference type="EMBL" id="BOOI01000093">
    <property type="protein sequence ID" value="GIH88908.1"/>
    <property type="molecule type" value="Genomic_DNA"/>
</dbReference>